<dbReference type="InterPro" id="IPR012902">
    <property type="entry name" value="N_methyl_site"/>
</dbReference>
<dbReference type="GO" id="GO:0015627">
    <property type="term" value="C:type II protein secretion system complex"/>
    <property type="evidence" value="ECO:0007669"/>
    <property type="project" value="InterPro"/>
</dbReference>
<keyword evidence="8 11" id="KW-0472">Membrane</keyword>
<dbReference type="EMBL" id="CP017476">
    <property type="protein sequence ID" value="AOW12933.1"/>
    <property type="molecule type" value="Genomic_DNA"/>
</dbReference>
<sequence>MLKYNQKACTRSPLRGFTLVELLITMAVLAILLGLAVPTLGGMLAKWHRDSATRAIVSHLQLARAAAIKSTRRVIMCNSIDGTQCAEASQREWSSGWLVFQDDNTNKVLDADDTVIAVTGPLAGIASLRSSNGVRQFVFMPSGLMASGMSSLVVVPRTGHPMRIIINRIGRLRLSEDQT</sequence>
<dbReference type="Proteomes" id="UP000185657">
    <property type="component" value="Unassembled WGS sequence"/>
</dbReference>
<evidence type="ECO:0000256" key="3">
    <source>
        <dbReference type="ARBA" id="ARBA00022475"/>
    </source>
</evidence>
<dbReference type="PROSITE" id="PS00409">
    <property type="entry name" value="PROKAR_NTER_METHYL"/>
    <property type="match status" value="1"/>
</dbReference>
<dbReference type="InterPro" id="IPR045584">
    <property type="entry name" value="Pilin-like"/>
</dbReference>
<gene>
    <name evidence="13" type="ORF">LPB072_08830</name>
    <name evidence="14" type="ORF">LPB72_18325</name>
</gene>
<keyword evidence="5" id="KW-0997">Cell inner membrane</keyword>
<feature type="transmembrane region" description="Helical" evidence="11">
    <location>
        <begin position="22"/>
        <end position="45"/>
    </location>
</feature>
<reference evidence="13 16" key="2">
    <citation type="submission" date="2016-10" db="EMBL/GenBank/DDBJ databases">
        <title>Hydorgenophaga sp. LPB0072 isolated from gastropod.</title>
        <authorList>
            <person name="Kim E."/>
            <person name="Yi H."/>
        </authorList>
    </citation>
    <scope>NUCLEOTIDE SEQUENCE [LARGE SCALE GENOMIC DNA]</scope>
    <source>
        <strain evidence="13 16">LPB0072</strain>
    </source>
</reference>
<dbReference type="InterPro" id="IPR022346">
    <property type="entry name" value="T2SS_GspH"/>
</dbReference>
<dbReference type="RefSeq" id="WP_066094311.1">
    <property type="nucleotide sequence ID" value="NZ_CP017476.1"/>
</dbReference>
<evidence type="ECO:0000256" key="8">
    <source>
        <dbReference type="ARBA" id="ARBA00023136"/>
    </source>
</evidence>
<evidence type="ECO:0000256" key="5">
    <source>
        <dbReference type="ARBA" id="ARBA00022519"/>
    </source>
</evidence>
<dbReference type="NCBIfam" id="TIGR02532">
    <property type="entry name" value="IV_pilin_GFxxxE"/>
    <property type="match status" value="1"/>
</dbReference>
<comment type="similarity">
    <text evidence="9">Belongs to the GSP H family.</text>
</comment>
<keyword evidence="3" id="KW-1003">Cell membrane</keyword>
<dbReference type="AlphaFoldDB" id="A0A167H104"/>
<evidence type="ECO:0000256" key="1">
    <source>
        <dbReference type="ARBA" id="ARBA00004377"/>
    </source>
</evidence>
<evidence type="ECO:0000256" key="10">
    <source>
        <dbReference type="ARBA" id="ARBA00030775"/>
    </source>
</evidence>
<dbReference type="KEGG" id="hyl:LPB072_08830"/>
<evidence type="ECO:0000313" key="15">
    <source>
        <dbReference type="Proteomes" id="UP000185657"/>
    </source>
</evidence>
<dbReference type="EMBL" id="LVWD01000034">
    <property type="protein sequence ID" value="OAD40118.1"/>
    <property type="molecule type" value="Genomic_DNA"/>
</dbReference>
<evidence type="ECO:0000256" key="6">
    <source>
        <dbReference type="ARBA" id="ARBA00022692"/>
    </source>
</evidence>
<dbReference type="Pfam" id="PF12019">
    <property type="entry name" value="GspH"/>
    <property type="match status" value="1"/>
</dbReference>
<dbReference type="OrthoDB" id="8592199at2"/>
<evidence type="ECO:0000256" key="9">
    <source>
        <dbReference type="ARBA" id="ARBA00025772"/>
    </source>
</evidence>
<comment type="subcellular location">
    <subcellularLocation>
        <location evidence="1">Cell inner membrane</location>
        <topology evidence="1">Single-pass membrane protein</topology>
    </subcellularLocation>
</comment>
<proteinExistence type="inferred from homology"/>
<dbReference type="SUPFAM" id="SSF54523">
    <property type="entry name" value="Pili subunits"/>
    <property type="match status" value="1"/>
</dbReference>
<keyword evidence="6 11" id="KW-0812">Transmembrane</keyword>
<evidence type="ECO:0000256" key="7">
    <source>
        <dbReference type="ARBA" id="ARBA00022989"/>
    </source>
</evidence>
<dbReference type="STRING" id="1763535.LPB072_08830"/>
<evidence type="ECO:0000259" key="12">
    <source>
        <dbReference type="Pfam" id="PF12019"/>
    </source>
</evidence>
<evidence type="ECO:0000313" key="16">
    <source>
        <dbReference type="Proteomes" id="UP000185680"/>
    </source>
</evidence>
<evidence type="ECO:0000313" key="14">
    <source>
        <dbReference type="EMBL" id="OAD40118.1"/>
    </source>
</evidence>
<protein>
    <recommendedName>
        <fullName evidence="2">Type II secretion system protein H</fullName>
    </recommendedName>
    <alternativeName>
        <fullName evidence="10">General secretion pathway protein H</fullName>
    </alternativeName>
</protein>
<name>A0A167H104_9BURK</name>
<evidence type="ECO:0000256" key="2">
    <source>
        <dbReference type="ARBA" id="ARBA00021549"/>
    </source>
</evidence>
<dbReference type="GO" id="GO:0005886">
    <property type="term" value="C:plasma membrane"/>
    <property type="evidence" value="ECO:0007669"/>
    <property type="project" value="UniProtKB-SubCell"/>
</dbReference>
<feature type="domain" description="General secretion pathway GspH" evidence="12">
    <location>
        <begin position="52"/>
        <end position="170"/>
    </location>
</feature>
<reference evidence="14 15" key="1">
    <citation type="submission" date="2016-02" db="EMBL/GenBank/DDBJ databases">
        <title>Draft genome sequence of Hydrogenophaga sp. LPB0072.</title>
        <authorList>
            <person name="Shin S.-K."/>
            <person name="Yi H."/>
        </authorList>
    </citation>
    <scope>NUCLEOTIDE SEQUENCE [LARGE SCALE GENOMIC DNA]</scope>
    <source>
        <strain evidence="14 15">LPB0072</strain>
    </source>
</reference>
<organism evidence="13 16">
    <name type="scientific">Hydrogenophaga crassostreae</name>
    <dbReference type="NCBI Taxonomy" id="1763535"/>
    <lineage>
        <taxon>Bacteria</taxon>
        <taxon>Pseudomonadati</taxon>
        <taxon>Pseudomonadota</taxon>
        <taxon>Betaproteobacteria</taxon>
        <taxon>Burkholderiales</taxon>
        <taxon>Comamonadaceae</taxon>
        <taxon>Hydrogenophaga</taxon>
    </lineage>
</organism>
<evidence type="ECO:0000313" key="13">
    <source>
        <dbReference type="EMBL" id="AOW12933.1"/>
    </source>
</evidence>
<dbReference type="GO" id="GO:0015628">
    <property type="term" value="P:protein secretion by the type II secretion system"/>
    <property type="evidence" value="ECO:0007669"/>
    <property type="project" value="InterPro"/>
</dbReference>
<keyword evidence="15" id="KW-1185">Reference proteome</keyword>
<dbReference type="Proteomes" id="UP000185680">
    <property type="component" value="Chromosome"/>
</dbReference>
<dbReference type="Pfam" id="PF07963">
    <property type="entry name" value="N_methyl"/>
    <property type="match status" value="1"/>
</dbReference>
<evidence type="ECO:0000256" key="4">
    <source>
        <dbReference type="ARBA" id="ARBA00022481"/>
    </source>
</evidence>
<keyword evidence="7 11" id="KW-1133">Transmembrane helix</keyword>
<keyword evidence="4" id="KW-0488">Methylation</keyword>
<evidence type="ECO:0000256" key="11">
    <source>
        <dbReference type="SAM" id="Phobius"/>
    </source>
</evidence>
<dbReference type="Gene3D" id="3.55.40.10">
    <property type="entry name" value="minor pseudopilin epsh domain"/>
    <property type="match status" value="1"/>
</dbReference>
<accession>A0A167H104</accession>